<dbReference type="Gene3D" id="3.10.129.10">
    <property type="entry name" value="Hotdog Thioesterase"/>
    <property type="match status" value="1"/>
</dbReference>
<gene>
    <name evidence="10" type="ORF">SAMN04488104_1001109</name>
</gene>
<evidence type="ECO:0000256" key="4">
    <source>
        <dbReference type="ARBA" id="ARBA00022832"/>
    </source>
</evidence>
<comment type="similarity">
    <text evidence="1">Belongs to the acyl-ACP thioesterase family.</text>
</comment>
<reference evidence="11" key="1">
    <citation type="submission" date="2016-10" db="EMBL/GenBank/DDBJ databases">
        <authorList>
            <person name="Varghese N."/>
            <person name="Submissions S."/>
        </authorList>
    </citation>
    <scope>NUCLEOTIDE SEQUENCE [LARGE SCALE GENOMIC DNA]</scope>
    <source>
        <strain evidence="11">DSM 23095</strain>
    </source>
</reference>
<keyword evidence="2" id="KW-0444">Lipid biosynthesis</keyword>
<dbReference type="PANTHER" id="PTHR31727:SF6">
    <property type="entry name" value="OLEOYL-ACYL CARRIER PROTEIN THIOESTERASE 1, CHLOROPLASTIC"/>
    <property type="match status" value="1"/>
</dbReference>
<organism evidence="10 11">
    <name type="scientific">Algoriphagus faecimaris</name>
    <dbReference type="NCBI Taxonomy" id="686796"/>
    <lineage>
        <taxon>Bacteria</taxon>
        <taxon>Pseudomonadati</taxon>
        <taxon>Bacteroidota</taxon>
        <taxon>Cytophagia</taxon>
        <taxon>Cytophagales</taxon>
        <taxon>Cyclobacteriaceae</taxon>
        <taxon>Algoriphagus</taxon>
    </lineage>
</organism>
<protein>
    <submittedName>
        <fullName evidence="10">Acyl-ACP thioesterase</fullName>
    </submittedName>
</protein>
<evidence type="ECO:0000256" key="2">
    <source>
        <dbReference type="ARBA" id="ARBA00022516"/>
    </source>
</evidence>
<evidence type="ECO:0000256" key="3">
    <source>
        <dbReference type="ARBA" id="ARBA00022801"/>
    </source>
</evidence>
<sequence length="243" mass="27622">MSKLPENFQFSKTFEVGSFQVNPKGQIRLKDLADLLQESAWLHADSADFGRVLLKENLMWALSRLDIKVFKSPVWGQKITVFTGGRGIEKLFAFREFLVISETDEVLARAMSSWLLVDTESKRIQRPEKVLSDRLFSSEVPDWRPVKLELPSLPYLSATDREVATSDLDLYNHVNNTSYIRWVEDLIGSEDMVISGLLINYLAECKNKDLIRLSLHGDEDSCQIVGEIAGRKVFLATAPILKD</sequence>
<evidence type="ECO:0000256" key="1">
    <source>
        <dbReference type="ARBA" id="ARBA00006500"/>
    </source>
</evidence>
<dbReference type="InterPro" id="IPR049427">
    <property type="entry name" value="Acyl-ACP_TE_C"/>
</dbReference>
<evidence type="ECO:0000259" key="8">
    <source>
        <dbReference type="Pfam" id="PF01643"/>
    </source>
</evidence>
<dbReference type="InterPro" id="IPR029069">
    <property type="entry name" value="HotDog_dom_sf"/>
</dbReference>
<evidence type="ECO:0000256" key="7">
    <source>
        <dbReference type="ARBA" id="ARBA00023160"/>
    </source>
</evidence>
<dbReference type="STRING" id="686796.SAMN04488104_1001109"/>
<dbReference type="Pfam" id="PF20791">
    <property type="entry name" value="Acyl-ACP_TE_C"/>
    <property type="match status" value="1"/>
</dbReference>
<evidence type="ECO:0000259" key="9">
    <source>
        <dbReference type="Pfam" id="PF20791"/>
    </source>
</evidence>
<dbReference type="RefSeq" id="WP_087937631.1">
    <property type="nucleotide sequence ID" value="NZ_FNAC01000001.1"/>
</dbReference>
<proteinExistence type="inferred from homology"/>
<feature type="domain" description="Acyl-ACP thioesterase N-terminal hotdog" evidence="8">
    <location>
        <begin position="9"/>
        <end position="126"/>
    </location>
</feature>
<dbReference type="PANTHER" id="PTHR31727">
    <property type="entry name" value="OLEOYL-ACYL CARRIER PROTEIN THIOESTERASE 1, CHLOROPLASTIC"/>
    <property type="match status" value="1"/>
</dbReference>
<dbReference type="CDD" id="cd00586">
    <property type="entry name" value="4HBT"/>
    <property type="match status" value="1"/>
</dbReference>
<dbReference type="Pfam" id="PF01643">
    <property type="entry name" value="Acyl-ACP_TE"/>
    <property type="match status" value="1"/>
</dbReference>
<dbReference type="EMBL" id="FNAC01000001">
    <property type="protein sequence ID" value="SDC53039.1"/>
    <property type="molecule type" value="Genomic_DNA"/>
</dbReference>
<accession>A0A1G6MC03</accession>
<keyword evidence="3" id="KW-0378">Hydrolase</keyword>
<evidence type="ECO:0000313" key="11">
    <source>
        <dbReference type="Proteomes" id="UP000199060"/>
    </source>
</evidence>
<keyword evidence="5" id="KW-0809">Transit peptide</keyword>
<dbReference type="AlphaFoldDB" id="A0A1G6MC03"/>
<keyword evidence="4" id="KW-0276">Fatty acid metabolism</keyword>
<evidence type="ECO:0000313" key="10">
    <source>
        <dbReference type="EMBL" id="SDC53039.1"/>
    </source>
</evidence>
<dbReference type="InterPro" id="IPR002864">
    <property type="entry name" value="Acyl-ACP_thioesterase_NHD"/>
</dbReference>
<dbReference type="InterPro" id="IPR045023">
    <property type="entry name" value="FATA/B"/>
</dbReference>
<evidence type="ECO:0000256" key="5">
    <source>
        <dbReference type="ARBA" id="ARBA00022946"/>
    </source>
</evidence>
<dbReference type="OrthoDB" id="9801517at2"/>
<keyword evidence="7" id="KW-0275">Fatty acid biosynthesis</keyword>
<feature type="domain" description="Acyl-ACP thioesterase-like C-terminal" evidence="9">
    <location>
        <begin position="162"/>
        <end position="224"/>
    </location>
</feature>
<dbReference type="SUPFAM" id="SSF54637">
    <property type="entry name" value="Thioesterase/thiol ester dehydrase-isomerase"/>
    <property type="match status" value="2"/>
</dbReference>
<name>A0A1G6MC03_9BACT</name>
<evidence type="ECO:0000256" key="6">
    <source>
        <dbReference type="ARBA" id="ARBA00023098"/>
    </source>
</evidence>
<dbReference type="GO" id="GO:0000036">
    <property type="term" value="F:acyl carrier activity"/>
    <property type="evidence" value="ECO:0007669"/>
    <property type="project" value="TreeGrafter"/>
</dbReference>
<dbReference type="Proteomes" id="UP000199060">
    <property type="component" value="Unassembled WGS sequence"/>
</dbReference>
<keyword evidence="11" id="KW-1185">Reference proteome</keyword>
<dbReference type="GO" id="GO:0016297">
    <property type="term" value="F:fatty acyl-[ACP] hydrolase activity"/>
    <property type="evidence" value="ECO:0007669"/>
    <property type="project" value="InterPro"/>
</dbReference>
<keyword evidence="6" id="KW-0443">Lipid metabolism</keyword>